<dbReference type="AlphaFoldDB" id="A0A9D4SW61"/>
<proteinExistence type="predicted"/>
<gene>
    <name evidence="2" type="ORF">HPB52_010798</name>
</gene>
<reference evidence="2" key="2">
    <citation type="submission" date="2021-09" db="EMBL/GenBank/DDBJ databases">
        <authorList>
            <person name="Jia N."/>
            <person name="Wang J."/>
            <person name="Shi W."/>
            <person name="Du L."/>
            <person name="Sun Y."/>
            <person name="Zhan W."/>
            <person name="Jiang J."/>
            <person name="Wang Q."/>
            <person name="Zhang B."/>
            <person name="Ji P."/>
            <person name="Sakyi L.B."/>
            <person name="Cui X."/>
            <person name="Yuan T."/>
            <person name="Jiang B."/>
            <person name="Yang W."/>
            <person name="Lam T.T.-Y."/>
            <person name="Chang Q."/>
            <person name="Ding S."/>
            <person name="Wang X."/>
            <person name="Zhu J."/>
            <person name="Ruan X."/>
            <person name="Zhao L."/>
            <person name="Wei J."/>
            <person name="Que T."/>
            <person name="Du C."/>
            <person name="Cheng J."/>
            <person name="Dai P."/>
            <person name="Han X."/>
            <person name="Huang E."/>
            <person name="Gao Y."/>
            <person name="Liu J."/>
            <person name="Shao H."/>
            <person name="Ye R."/>
            <person name="Li L."/>
            <person name="Wei W."/>
            <person name="Wang X."/>
            <person name="Wang C."/>
            <person name="Huo Q."/>
            <person name="Li W."/>
            <person name="Guo W."/>
            <person name="Chen H."/>
            <person name="Chen S."/>
            <person name="Zhou L."/>
            <person name="Zhou L."/>
            <person name="Ni X."/>
            <person name="Tian J."/>
            <person name="Zhou Y."/>
            <person name="Sheng Y."/>
            <person name="Liu T."/>
            <person name="Pan Y."/>
            <person name="Xia L."/>
            <person name="Li J."/>
            <person name="Zhao F."/>
            <person name="Cao W."/>
        </authorList>
    </citation>
    <scope>NUCLEOTIDE SEQUENCE</scope>
    <source>
        <strain evidence="2">Rsan-2018</strain>
        <tissue evidence="2">Larvae</tissue>
    </source>
</reference>
<evidence type="ECO:0000256" key="1">
    <source>
        <dbReference type="SAM" id="MobiDB-lite"/>
    </source>
</evidence>
<feature type="compositionally biased region" description="Polar residues" evidence="1">
    <location>
        <begin position="123"/>
        <end position="134"/>
    </location>
</feature>
<keyword evidence="3" id="KW-1185">Reference proteome</keyword>
<sequence>MASQPPKKALAFDVVVPEGASPEDVVDETSSVVGIEEVYCVQHFGGRNYQVTANSEAALAPIVDASHLNIRGERVAIVPLGPQVTQVTVLFLPCRVPSEALAQALSPYGKVLHITKGLMGSRPTVTTGTRSYSEAASKDFPPLQPETPASDKGEVPPTPVPGPAQDQNTQDATPHPTPAASPVSPDPASASTADDQLKVTEEIEYLDEGQRCKTVQFCFEFVILTKHSVRQSLAIGPSVLQTKTMITPHKQNGYRSAGGSN</sequence>
<name>A0A9D4SW61_RHISA</name>
<feature type="region of interest" description="Disordered" evidence="1">
    <location>
        <begin position="120"/>
        <end position="194"/>
    </location>
</feature>
<accession>A0A9D4SW61</accession>
<evidence type="ECO:0000313" key="2">
    <source>
        <dbReference type="EMBL" id="KAH7951606.1"/>
    </source>
</evidence>
<feature type="compositionally biased region" description="Low complexity" evidence="1">
    <location>
        <begin position="178"/>
        <end position="194"/>
    </location>
</feature>
<reference evidence="2" key="1">
    <citation type="journal article" date="2020" name="Cell">
        <title>Large-Scale Comparative Analyses of Tick Genomes Elucidate Their Genetic Diversity and Vector Capacities.</title>
        <authorList>
            <consortium name="Tick Genome and Microbiome Consortium (TIGMIC)"/>
            <person name="Jia N."/>
            <person name="Wang J."/>
            <person name="Shi W."/>
            <person name="Du L."/>
            <person name="Sun Y."/>
            <person name="Zhan W."/>
            <person name="Jiang J.F."/>
            <person name="Wang Q."/>
            <person name="Zhang B."/>
            <person name="Ji P."/>
            <person name="Bell-Sakyi L."/>
            <person name="Cui X.M."/>
            <person name="Yuan T.T."/>
            <person name="Jiang B.G."/>
            <person name="Yang W.F."/>
            <person name="Lam T.T."/>
            <person name="Chang Q.C."/>
            <person name="Ding S.J."/>
            <person name="Wang X.J."/>
            <person name="Zhu J.G."/>
            <person name="Ruan X.D."/>
            <person name="Zhao L."/>
            <person name="Wei J.T."/>
            <person name="Ye R.Z."/>
            <person name="Que T.C."/>
            <person name="Du C.H."/>
            <person name="Zhou Y.H."/>
            <person name="Cheng J.X."/>
            <person name="Dai P.F."/>
            <person name="Guo W.B."/>
            <person name="Han X.H."/>
            <person name="Huang E.J."/>
            <person name="Li L.F."/>
            <person name="Wei W."/>
            <person name="Gao Y.C."/>
            <person name="Liu J.Z."/>
            <person name="Shao H.Z."/>
            <person name="Wang X."/>
            <person name="Wang C.C."/>
            <person name="Yang T.C."/>
            <person name="Huo Q.B."/>
            <person name="Li W."/>
            <person name="Chen H.Y."/>
            <person name="Chen S.E."/>
            <person name="Zhou L.G."/>
            <person name="Ni X.B."/>
            <person name="Tian J.H."/>
            <person name="Sheng Y."/>
            <person name="Liu T."/>
            <person name="Pan Y.S."/>
            <person name="Xia L.Y."/>
            <person name="Li J."/>
            <person name="Zhao F."/>
            <person name="Cao W.C."/>
        </authorList>
    </citation>
    <scope>NUCLEOTIDE SEQUENCE</scope>
    <source>
        <strain evidence="2">Rsan-2018</strain>
    </source>
</reference>
<dbReference type="Proteomes" id="UP000821837">
    <property type="component" value="Chromosome 5"/>
</dbReference>
<protein>
    <submittedName>
        <fullName evidence="2">Uncharacterized protein</fullName>
    </submittedName>
</protein>
<comment type="caution">
    <text evidence="2">The sequence shown here is derived from an EMBL/GenBank/DDBJ whole genome shotgun (WGS) entry which is preliminary data.</text>
</comment>
<dbReference type="EMBL" id="JABSTV010001251">
    <property type="protein sequence ID" value="KAH7951606.1"/>
    <property type="molecule type" value="Genomic_DNA"/>
</dbReference>
<organism evidence="2 3">
    <name type="scientific">Rhipicephalus sanguineus</name>
    <name type="common">Brown dog tick</name>
    <name type="synonym">Ixodes sanguineus</name>
    <dbReference type="NCBI Taxonomy" id="34632"/>
    <lineage>
        <taxon>Eukaryota</taxon>
        <taxon>Metazoa</taxon>
        <taxon>Ecdysozoa</taxon>
        <taxon>Arthropoda</taxon>
        <taxon>Chelicerata</taxon>
        <taxon>Arachnida</taxon>
        <taxon>Acari</taxon>
        <taxon>Parasitiformes</taxon>
        <taxon>Ixodida</taxon>
        <taxon>Ixodoidea</taxon>
        <taxon>Ixodidae</taxon>
        <taxon>Rhipicephalinae</taxon>
        <taxon>Rhipicephalus</taxon>
        <taxon>Rhipicephalus</taxon>
    </lineage>
</organism>
<evidence type="ECO:0000313" key="3">
    <source>
        <dbReference type="Proteomes" id="UP000821837"/>
    </source>
</evidence>